<gene>
    <name evidence="1" type="ORF">PQG83_01075</name>
</gene>
<evidence type="ECO:0000313" key="2">
    <source>
        <dbReference type="Proteomes" id="UP001302494"/>
    </source>
</evidence>
<dbReference type="RefSeq" id="WP_312745752.1">
    <property type="nucleotide sequence ID" value="NZ_CP116968.1"/>
</dbReference>
<protein>
    <submittedName>
        <fullName evidence="1">Uncharacterized protein</fullName>
    </submittedName>
</protein>
<evidence type="ECO:0000313" key="1">
    <source>
        <dbReference type="EMBL" id="WNM62365.1"/>
    </source>
</evidence>
<dbReference type="Proteomes" id="UP001302494">
    <property type="component" value="Chromosome"/>
</dbReference>
<dbReference type="EMBL" id="CP116968">
    <property type="protein sequence ID" value="WNM62365.1"/>
    <property type="molecule type" value="Genomic_DNA"/>
</dbReference>
<dbReference type="AlphaFoldDB" id="A0AA96GL36"/>
<keyword evidence="2" id="KW-1185">Reference proteome</keyword>
<reference evidence="1 2" key="1">
    <citation type="submission" date="2023-01" db="EMBL/GenBank/DDBJ databases">
        <title>Cultivation and genomic characterization of new, ubiquitous marine nitrite-oxidizing bacteria from the Nitrospirales.</title>
        <authorList>
            <person name="Mueller A.J."/>
            <person name="Daebeler A."/>
            <person name="Herbold C.W."/>
            <person name="Kirkegaard R.H."/>
            <person name="Daims H."/>
        </authorList>
    </citation>
    <scope>NUCLEOTIDE SEQUENCE [LARGE SCALE GENOMIC DNA]</scope>
    <source>
        <strain evidence="1 2">DK</strain>
    </source>
</reference>
<sequence length="182" mass="20427">MRDNAVIWLLLGALLGGVINAAVRRYATFKEGKGIALAIQGEIAAIIEIVLKRRYLQHLEKIIQKLSDPAHQLTANDIFSPRISENYFPVFNSLANKIGLLTDRSAAVADFYTKAKSVIEDIHALEEMKDNITTGSKDIDRPALLELTTELRDLLHDAMRIGIQAVEDLKNFQDRSWMLGIR</sequence>
<organism evidence="1 2">
    <name type="scientific">Candidatus Nitrospira neomarina</name>
    <dbReference type="NCBI Taxonomy" id="3020899"/>
    <lineage>
        <taxon>Bacteria</taxon>
        <taxon>Pseudomonadati</taxon>
        <taxon>Nitrospirota</taxon>
        <taxon>Nitrospiria</taxon>
        <taxon>Nitrospirales</taxon>
        <taxon>Nitrospiraceae</taxon>
        <taxon>Nitrospira</taxon>
    </lineage>
</organism>
<name>A0AA96GL36_9BACT</name>
<proteinExistence type="predicted"/>
<dbReference type="KEGG" id="nneo:PQG83_01075"/>
<accession>A0AA96GL36</accession>